<dbReference type="GO" id="GO:0003886">
    <property type="term" value="F:DNA (cytosine-5-)-methyltransferase activity"/>
    <property type="evidence" value="ECO:0007669"/>
    <property type="project" value="UniProtKB-EC"/>
</dbReference>
<evidence type="ECO:0000313" key="8">
    <source>
        <dbReference type="EMBL" id="ABU57485.1"/>
    </source>
</evidence>
<dbReference type="SUPFAM" id="SSF53335">
    <property type="entry name" value="S-adenosyl-L-methionine-dependent methyltransferases"/>
    <property type="match status" value="1"/>
</dbReference>
<evidence type="ECO:0000256" key="4">
    <source>
        <dbReference type="ARBA" id="ARBA00022691"/>
    </source>
</evidence>
<evidence type="ECO:0000256" key="1">
    <source>
        <dbReference type="ARBA" id="ARBA00011975"/>
    </source>
</evidence>
<dbReference type="STRING" id="383372.Rcas_1389"/>
<reference evidence="8 9" key="1">
    <citation type="submission" date="2007-08" db="EMBL/GenBank/DDBJ databases">
        <title>Complete sequence of Roseiflexus castenholzii DSM 13941.</title>
        <authorList>
            <consortium name="US DOE Joint Genome Institute"/>
            <person name="Copeland A."/>
            <person name="Lucas S."/>
            <person name="Lapidus A."/>
            <person name="Barry K."/>
            <person name="Glavina del Rio T."/>
            <person name="Dalin E."/>
            <person name="Tice H."/>
            <person name="Pitluck S."/>
            <person name="Thompson L.S."/>
            <person name="Brettin T."/>
            <person name="Bruce D."/>
            <person name="Detter J.C."/>
            <person name="Han C."/>
            <person name="Tapia R."/>
            <person name="Schmutz J."/>
            <person name="Larimer F."/>
            <person name="Land M."/>
            <person name="Hauser L."/>
            <person name="Kyrpides N."/>
            <person name="Mikhailova N."/>
            <person name="Bryant D.A."/>
            <person name="Hanada S."/>
            <person name="Tsukatani Y."/>
            <person name="Richardson P."/>
        </authorList>
    </citation>
    <scope>NUCLEOTIDE SEQUENCE [LARGE SCALE GENOMIC DNA]</scope>
    <source>
        <strain evidence="9">DSM 13941 / HLO8</strain>
    </source>
</reference>
<gene>
    <name evidence="8" type="ordered locus">Rcas_1389</name>
</gene>
<evidence type="ECO:0000256" key="2">
    <source>
        <dbReference type="ARBA" id="ARBA00022603"/>
    </source>
</evidence>
<dbReference type="EMBL" id="CP000804">
    <property type="protein sequence ID" value="ABU57485.1"/>
    <property type="molecule type" value="Genomic_DNA"/>
</dbReference>
<dbReference type="eggNOG" id="COG0270">
    <property type="taxonomic scope" value="Bacteria"/>
</dbReference>
<dbReference type="KEGG" id="rca:Rcas_1389"/>
<keyword evidence="3 6" id="KW-0808">Transferase</keyword>
<dbReference type="PRINTS" id="PR00105">
    <property type="entry name" value="C5METTRFRASE"/>
</dbReference>
<dbReference type="Proteomes" id="UP000000263">
    <property type="component" value="Chromosome"/>
</dbReference>
<keyword evidence="2 6" id="KW-0489">Methyltransferase</keyword>
<keyword evidence="9" id="KW-1185">Reference proteome</keyword>
<comment type="similarity">
    <text evidence="6 7">Belongs to the class I-like SAM-binding methyltransferase superfamily. C5-methyltransferase family.</text>
</comment>
<accession>A7NJ19</accession>
<evidence type="ECO:0000256" key="6">
    <source>
        <dbReference type="PROSITE-ProRule" id="PRU01016"/>
    </source>
</evidence>
<evidence type="ECO:0000256" key="7">
    <source>
        <dbReference type="RuleBase" id="RU000416"/>
    </source>
</evidence>
<organism evidence="8 9">
    <name type="scientific">Roseiflexus castenholzii (strain DSM 13941 / HLO8)</name>
    <dbReference type="NCBI Taxonomy" id="383372"/>
    <lineage>
        <taxon>Bacteria</taxon>
        <taxon>Bacillati</taxon>
        <taxon>Chloroflexota</taxon>
        <taxon>Chloroflexia</taxon>
        <taxon>Chloroflexales</taxon>
        <taxon>Roseiflexineae</taxon>
        <taxon>Roseiflexaceae</taxon>
        <taxon>Roseiflexus</taxon>
    </lineage>
</organism>
<dbReference type="REBASE" id="16044">
    <property type="entry name" value="M.Rca13941ORF1389P"/>
</dbReference>
<evidence type="ECO:0000256" key="5">
    <source>
        <dbReference type="ARBA" id="ARBA00022747"/>
    </source>
</evidence>
<protein>
    <recommendedName>
        <fullName evidence="1">DNA (cytosine-5-)-methyltransferase</fullName>
        <ecNumber evidence="1">2.1.1.37</ecNumber>
    </recommendedName>
</protein>
<dbReference type="PANTHER" id="PTHR46098">
    <property type="entry name" value="TRNA (CYTOSINE(38)-C(5))-METHYLTRANSFERASE"/>
    <property type="match status" value="1"/>
</dbReference>
<dbReference type="NCBIfam" id="TIGR00675">
    <property type="entry name" value="dcm"/>
    <property type="match status" value="1"/>
</dbReference>
<dbReference type="Pfam" id="PF00145">
    <property type="entry name" value="DNA_methylase"/>
    <property type="match status" value="1"/>
</dbReference>
<dbReference type="InterPro" id="IPR050750">
    <property type="entry name" value="C5-MTase"/>
</dbReference>
<proteinExistence type="inferred from homology"/>
<sequence>MTGLTFYEFFAGGGLARIGLGPQWTCLFANDIDPKKADVYRRNFSGAPELVVADIHRVTTDMLPGRALLAWASFPCQDLSLAGKGGGLRAERSGTFWSFWNLVTTLDREGRPAPIIAIENVVGLLTSNRGRDFQELVSVIVAQGYRLGAMVIDAVHFVPQSRPRLFIVAVKDDVTIPEMVITPTPHATWHPAAVVRAFRHLAPLAQDAWVWWSLPLPQRTPRRIHDVIDPEPTGVSWHRPEETQRLLSLMSPLNLAKVRHAQLTGRLHIGAIYKRTRLQNGAKRQRAEVRFDGISGCLRTPAGGSSRQTILVVEGDVIRSRLLSVREAARLMGLPDRYWLPGRYNDGYYVMGDAVVVPVVSWLEEHILRPIATSIVQNEESLAYVSP</sequence>
<name>A7NJ19_ROSCS</name>
<keyword evidence="4 6" id="KW-0949">S-adenosyl-L-methionine</keyword>
<dbReference type="OrthoDB" id="9813719at2"/>
<dbReference type="EC" id="2.1.1.37" evidence="1"/>
<evidence type="ECO:0000313" key="9">
    <source>
        <dbReference type="Proteomes" id="UP000000263"/>
    </source>
</evidence>
<dbReference type="Gene3D" id="3.40.50.150">
    <property type="entry name" value="Vaccinia Virus protein VP39"/>
    <property type="match status" value="1"/>
</dbReference>
<dbReference type="InterPro" id="IPR029063">
    <property type="entry name" value="SAM-dependent_MTases_sf"/>
</dbReference>
<keyword evidence="5" id="KW-0680">Restriction system</keyword>
<dbReference type="Gene3D" id="3.90.120.10">
    <property type="entry name" value="DNA Methylase, subunit A, domain 2"/>
    <property type="match status" value="1"/>
</dbReference>
<dbReference type="PANTHER" id="PTHR46098:SF1">
    <property type="entry name" value="TRNA (CYTOSINE(38)-C(5))-METHYLTRANSFERASE"/>
    <property type="match status" value="1"/>
</dbReference>
<dbReference type="InterPro" id="IPR001525">
    <property type="entry name" value="C5_MeTfrase"/>
</dbReference>
<evidence type="ECO:0000256" key="3">
    <source>
        <dbReference type="ARBA" id="ARBA00022679"/>
    </source>
</evidence>
<dbReference type="HOGENOM" id="CLU_006958_3_0_0"/>
<dbReference type="AlphaFoldDB" id="A7NJ19"/>
<dbReference type="RefSeq" id="WP_012119914.1">
    <property type="nucleotide sequence ID" value="NC_009767.1"/>
</dbReference>
<dbReference type="GO" id="GO:0032259">
    <property type="term" value="P:methylation"/>
    <property type="evidence" value="ECO:0007669"/>
    <property type="project" value="UniProtKB-KW"/>
</dbReference>
<dbReference type="PROSITE" id="PS51679">
    <property type="entry name" value="SAM_MT_C5"/>
    <property type="match status" value="1"/>
</dbReference>
<feature type="active site" evidence="6">
    <location>
        <position position="76"/>
    </location>
</feature>
<dbReference type="GO" id="GO:0009307">
    <property type="term" value="P:DNA restriction-modification system"/>
    <property type="evidence" value="ECO:0007669"/>
    <property type="project" value="UniProtKB-KW"/>
</dbReference>